<organism evidence="10 11">
    <name type="scientific">Alkalibaculum sporogenes</name>
    <dbReference type="NCBI Taxonomy" id="2655001"/>
    <lineage>
        <taxon>Bacteria</taxon>
        <taxon>Bacillati</taxon>
        <taxon>Bacillota</taxon>
        <taxon>Clostridia</taxon>
        <taxon>Eubacteriales</taxon>
        <taxon>Eubacteriaceae</taxon>
        <taxon>Alkalibaculum</taxon>
    </lineage>
</organism>
<dbReference type="Proteomes" id="UP000440004">
    <property type="component" value="Unassembled WGS sequence"/>
</dbReference>
<dbReference type="GO" id="GO:0005886">
    <property type="term" value="C:plasma membrane"/>
    <property type="evidence" value="ECO:0007669"/>
    <property type="project" value="UniProtKB-SubCell"/>
</dbReference>
<feature type="transmembrane region" description="Helical" evidence="9">
    <location>
        <begin position="117"/>
        <end position="142"/>
    </location>
</feature>
<dbReference type="AlphaFoldDB" id="A0A6A7K542"/>
<feature type="transmembrane region" description="Helical" evidence="9">
    <location>
        <begin position="148"/>
        <end position="174"/>
    </location>
</feature>
<dbReference type="InterPro" id="IPR003784">
    <property type="entry name" value="BioY"/>
</dbReference>
<evidence type="ECO:0000256" key="2">
    <source>
        <dbReference type="ARBA" id="ARBA00010692"/>
    </source>
</evidence>
<feature type="transmembrane region" description="Helical" evidence="9">
    <location>
        <begin position="64"/>
        <end position="81"/>
    </location>
</feature>
<evidence type="ECO:0000256" key="7">
    <source>
        <dbReference type="ARBA" id="ARBA00023136"/>
    </source>
</evidence>
<feature type="transmembrane region" description="Helical" evidence="9">
    <location>
        <begin position="16"/>
        <end position="34"/>
    </location>
</feature>
<proteinExistence type="inferred from homology"/>
<gene>
    <name evidence="10" type="ORF">GC105_01615</name>
</gene>
<evidence type="ECO:0000256" key="9">
    <source>
        <dbReference type="SAM" id="Phobius"/>
    </source>
</evidence>
<dbReference type="PIRSF" id="PIRSF016661">
    <property type="entry name" value="BioY"/>
    <property type="match status" value="1"/>
</dbReference>
<name>A0A6A7K542_9FIRM</name>
<keyword evidence="7 8" id="KW-0472">Membrane</keyword>
<comment type="subcellular location">
    <subcellularLocation>
        <location evidence="1 8">Cell membrane</location>
        <topology evidence="1 8">Multi-pass membrane protein</topology>
    </subcellularLocation>
</comment>
<evidence type="ECO:0000313" key="11">
    <source>
        <dbReference type="Proteomes" id="UP000440004"/>
    </source>
</evidence>
<evidence type="ECO:0000256" key="1">
    <source>
        <dbReference type="ARBA" id="ARBA00004651"/>
    </source>
</evidence>
<accession>A0A6A7K542</accession>
<keyword evidence="3 8" id="KW-0813">Transport</keyword>
<keyword evidence="11" id="KW-1185">Reference proteome</keyword>
<dbReference type="Pfam" id="PF02632">
    <property type="entry name" value="BioY"/>
    <property type="match status" value="1"/>
</dbReference>
<evidence type="ECO:0000256" key="4">
    <source>
        <dbReference type="ARBA" id="ARBA00022475"/>
    </source>
</evidence>
<evidence type="ECO:0000256" key="3">
    <source>
        <dbReference type="ARBA" id="ARBA00022448"/>
    </source>
</evidence>
<comment type="caution">
    <text evidence="10">The sequence shown here is derived from an EMBL/GenBank/DDBJ whole genome shotgun (WGS) entry which is preliminary data.</text>
</comment>
<evidence type="ECO:0000313" key="10">
    <source>
        <dbReference type="EMBL" id="MPW24491.1"/>
    </source>
</evidence>
<comment type="similarity">
    <text evidence="2 8">Belongs to the BioY family.</text>
</comment>
<keyword evidence="4 8" id="KW-1003">Cell membrane</keyword>
<dbReference type="PANTHER" id="PTHR34295">
    <property type="entry name" value="BIOTIN TRANSPORTER BIOY"/>
    <property type="match status" value="1"/>
</dbReference>
<dbReference type="PANTHER" id="PTHR34295:SF4">
    <property type="entry name" value="BIOTIN TRANSPORTER BIOY-RELATED"/>
    <property type="match status" value="1"/>
</dbReference>
<evidence type="ECO:0000256" key="6">
    <source>
        <dbReference type="ARBA" id="ARBA00022989"/>
    </source>
</evidence>
<protein>
    <recommendedName>
        <fullName evidence="8">Biotin transporter</fullName>
    </recommendedName>
</protein>
<feature type="transmembrane region" description="Helical" evidence="9">
    <location>
        <begin position="93"/>
        <end position="110"/>
    </location>
</feature>
<evidence type="ECO:0000256" key="8">
    <source>
        <dbReference type="PIRNR" id="PIRNR016661"/>
    </source>
</evidence>
<dbReference type="EMBL" id="WHNX01000002">
    <property type="protein sequence ID" value="MPW24491.1"/>
    <property type="molecule type" value="Genomic_DNA"/>
</dbReference>
<reference evidence="10 11" key="1">
    <citation type="submission" date="2019-10" db="EMBL/GenBank/DDBJ databases">
        <title>Alkalibaculum tamaniensis sp.nov., a new alkaliphilic acetogen, isolated on methoxylated aromatics from a mud volcano.</title>
        <authorList>
            <person name="Khomyakova M.A."/>
            <person name="Merkel A.Y."/>
            <person name="Bonch-Osmolovskaya E.A."/>
            <person name="Slobodkin A.I."/>
        </authorList>
    </citation>
    <scope>NUCLEOTIDE SEQUENCE [LARGE SCALE GENOMIC DNA]</scope>
    <source>
        <strain evidence="10 11">M08DMB</strain>
    </source>
</reference>
<dbReference type="Gene3D" id="1.10.1760.20">
    <property type="match status" value="1"/>
</dbReference>
<sequence length="183" mass="19377">MVYKGEEIMKIGTKDLTSIALLVAVTIILSQIVIPLQPVPISLSMIAIYLSGGLLGWKKGAITQIIYIGIGAIGLPVFASAKGGIPVLFGPTGGYIVGYLLAAIITGFIIEKVSNLNIFTIILAMVAGIISCYILGTVWLGFITEIGFYNALFLGVIPFILGDILKIIVAAILVKKIKTLNLI</sequence>
<keyword evidence="5 9" id="KW-0812">Transmembrane</keyword>
<keyword evidence="6 9" id="KW-1133">Transmembrane helix</keyword>
<dbReference type="GO" id="GO:0015225">
    <property type="term" value="F:biotin transmembrane transporter activity"/>
    <property type="evidence" value="ECO:0007669"/>
    <property type="project" value="UniProtKB-UniRule"/>
</dbReference>
<evidence type="ECO:0000256" key="5">
    <source>
        <dbReference type="ARBA" id="ARBA00022692"/>
    </source>
</evidence>